<evidence type="ECO:0000313" key="3">
    <source>
        <dbReference type="Proteomes" id="UP000255000"/>
    </source>
</evidence>
<dbReference type="InterPro" id="IPR013830">
    <property type="entry name" value="SGNH_hydro"/>
</dbReference>
<dbReference type="Proteomes" id="UP000255000">
    <property type="component" value="Unassembled WGS sequence"/>
</dbReference>
<gene>
    <name evidence="2" type="ORF">NCTC13350_03751</name>
</gene>
<accession>A0A379A0V2</accession>
<dbReference type="CDD" id="cd01822">
    <property type="entry name" value="Lysophospholipase_L1_like"/>
    <property type="match status" value="1"/>
</dbReference>
<reference evidence="2 3" key="1">
    <citation type="submission" date="2018-06" db="EMBL/GenBank/DDBJ databases">
        <authorList>
            <consortium name="Pathogen Informatics"/>
            <person name="Doyle S."/>
        </authorList>
    </citation>
    <scope>NUCLEOTIDE SEQUENCE [LARGE SCALE GENOMIC DNA]</scope>
    <source>
        <strain evidence="2 3">NCTC13350</strain>
    </source>
</reference>
<evidence type="ECO:0000313" key="2">
    <source>
        <dbReference type="EMBL" id="SUB02779.1"/>
    </source>
</evidence>
<dbReference type="InterPro" id="IPR051532">
    <property type="entry name" value="Ester_Hydrolysis_Enzymes"/>
</dbReference>
<dbReference type="EMBL" id="UGSK01000001">
    <property type="protein sequence ID" value="SUB02779.1"/>
    <property type="molecule type" value="Genomic_DNA"/>
</dbReference>
<dbReference type="InterPro" id="IPR008265">
    <property type="entry name" value="Lipase_GDSL_AS"/>
</dbReference>
<dbReference type="AlphaFoldDB" id="A0A379A0V2"/>
<dbReference type="PANTHER" id="PTHR30383">
    <property type="entry name" value="THIOESTERASE 1/PROTEASE 1/LYSOPHOSPHOLIPASE L1"/>
    <property type="match status" value="1"/>
</dbReference>
<evidence type="ECO:0000259" key="1">
    <source>
        <dbReference type="Pfam" id="PF13472"/>
    </source>
</evidence>
<feature type="domain" description="SGNH hydrolase-type esterase" evidence="1">
    <location>
        <begin position="71"/>
        <end position="229"/>
    </location>
</feature>
<organism evidence="2 3">
    <name type="scientific">Pannonibacter phragmitetus</name>
    <dbReference type="NCBI Taxonomy" id="121719"/>
    <lineage>
        <taxon>Bacteria</taxon>
        <taxon>Pseudomonadati</taxon>
        <taxon>Pseudomonadota</taxon>
        <taxon>Alphaproteobacteria</taxon>
        <taxon>Hyphomicrobiales</taxon>
        <taxon>Stappiaceae</taxon>
        <taxon>Pannonibacter</taxon>
    </lineage>
</organism>
<sequence length="251" mass="26159">MPLPFHCGASPSGNKKYGPAACGFPVHMGPCHGVIQTAMFKFVYLFVAIAVSASLSSGHALANDAAVKIVVLGDSLSAGYQLAPDEAFPVQLEKALKEKGENVTVINAGVSGDTSSGGLSRLDWSVPPDADAVIVELGANDALRGIDPAATRKNIEAIVSRLRERGVEVLVAGMMAPRNLGEDYAAAFDPIFADVAGAHDALLYPFFLEGVAMKPELNLADGMHPTGEGVSVIVANVLPLVQDLVARARQK</sequence>
<dbReference type="GO" id="GO:0006629">
    <property type="term" value="P:lipid metabolic process"/>
    <property type="evidence" value="ECO:0007669"/>
    <property type="project" value="InterPro"/>
</dbReference>
<dbReference type="PANTHER" id="PTHR30383:SF24">
    <property type="entry name" value="THIOESTERASE 1_PROTEASE 1_LYSOPHOSPHOLIPASE L1"/>
    <property type="match status" value="1"/>
</dbReference>
<dbReference type="SUPFAM" id="SSF52266">
    <property type="entry name" value="SGNH hydrolase"/>
    <property type="match status" value="1"/>
</dbReference>
<proteinExistence type="predicted"/>
<keyword evidence="2" id="KW-0378">Hydrolase</keyword>
<dbReference type="GO" id="GO:0004622">
    <property type="term" value="F:phosphatidylcholine lysophospholipase activity"/>
    <property type="evidence" value="ECO:0007669"/>
    <property type="project" value="TreeGrafter"/>
</dbReference>
<dbReference type="EC" id="3.1.1.2" evidence="2"/>
<dbReference type="InterPro" id="IPR036514">
    <property type="entry name" value="SGNH_hydro_sf"/>
</dbReference>
<dbReference type="GO" id="GO:0004064">
    <property type="term" value="F:arylesterase activity"/>
    <property type="evidence" value="ECO:0007669"/>
    <property type="project" value="UniProtKB-EC"/>
</dbReference>
<dbReference type="Pfam" id="PF13472">
    <property type="entry name" value="Lipase_GDSL_2"/>
    <property type="match status" value="1"/>
</dbReference>
<dbReference type="Gene3D" id="3.40.50.1110">
    <property type="entry name" value="SGNH hydrolase"/>
    <property type="match status" value="1"/>
</dbReference>
<dbReference type="PROSITE" id="PS01098">
    <property type="entry name" value="LIPASE_GDSL_SER"/>
    <property type="match status" value="1"/>
</dbReference>
<name>A0A379A0V2_9HYPH</name>
<protein>
    <submittedName>
        <fullName evidence="2">Arylesterase</fullName>
        <ecNumber evidence="2">3.1.1.2</ecNumber>
    </submittedName>
</protein>